<evidence type="ECO:0000256" key="3">
    <source>
        <dbReference type="ARBA" id="ARBA00023128"/>
    </source>
</evidence>
<dbReference type="Pfam" id="PF04849">
    <property type="entry name" value="HAP1_N"/>
    <property type="match status" value="1"/>
</dbReference>
<comment type="subcellular location">
    <subcellularLocation>
        <location evidence="1">Mitochondrion</location>
    </subcellularLocation>
</comment>
<dbReference type="PANTHER" id="PTHR15751:SF12">
    <property type="entry name" value="TRAFFICKING KINESIN-BINDING PROTEIN MILT"/>
    <property type="match status" value="1"/>
</dbReference>
<name>A0A183JJB9_9TREM</name>
<evidence type="ECO:0000313" key="6">
    <source>
        <dbReference type="EMBL" id="VDO77016.1"/>
    </source>
</evidence>
<dbReference type="GO" id="GO:0017022">
    <property type="term" value="F:myosin binding"/>
    <property type="evidence" value="ECO:0007669"/>
    <property type="project" value="TreeGrafter"/>
</dbReference>
<dbReference type="GO" id="GO:0006605">
    <property type="term" value="P:protein targeting"/>
    <property type="evidence" value="ECO:0007669"/>
    <property type="project" value="TreeGrafter"/>
</dbReference>
<dbReference type="EMBL" id="UZAK01002861">
    <property type="protein sequence ID" value="VDO77016.1"/>
    <property type="molecule type" value="Genomic_DNA"/>
</dbReference>
<keyword evidence="3" id="KW-0496">Mitochondrion</keyword>
<protein>
    <submittedName>
        <fullName evidence="8">HAP1 N-terminal domain-containing protein</fullName>
    </submittedName>
</protein>
<dbReference type="SMART" id="SM01424">
    <property type="entry name" value="HAP1_N"/>
    <property type="match status" value="1"/>
</dbReference>
<dbReference type="WBParaSite" id="SCUD_0000279401-mRNA-1">
    <property type="protein sequence ID" value="SCUD_0000279401-mRNA-1"/>
    <property type="gene ID" value="SCUD_0000279401"/>
</dbReference>
<keyword evidence="2 4" id="KW-0175">Coiled coil</keyword>
<dbReference type="GO" id="GO:0047496">
    <property type="term" value="P:vesicle transport along microtubule"/>
    <property type="evidence" value="ECO:0007669"/>
    <property type="project" value="TreeGrafter"/>
</dbReference>
<evidence type="ECO:0000256" key="4">
    <source>
        <dbReference type="SAM" id="Coils"/>
    </source>
</evidence>
<accession>A0A183JJB9</accession>
<dbReference type="GO" id="GO:0031410">
    <property type="term" value="C:cytoplasmic vesicle"/>
    <property type="evidence" value="ECO:0007669"/>
    <property type="project" value="TreeGrafter"/>
</dbReference>
<keyword evidence="7" id="KW-1185">Reference proteome</keyword>
<feature type="domain" description="HAP1 N-terminal" evidence="5">
    <location>
        <begin position="2"/>
        <end position="152"/>
    </location>
</feature>
<evidence type="ECO:0000313" key="7">
    <source>
        <dbReference type="Proteomes" id="UP000279833"/>
    </source>
</evidence>
<dbReference type="InterPro" id="IPR051946">
    <property type="entry name" value="Intracell_Traff-Reg"/>
</dbReference>
<evidence type="ECO:0000256" key="2">
    <source>
        <dbReference type="ARBA" id="ARBA00023054"/>
    </source>
</evidence>
<dbReference type="GO" id="GO:0005739">
    <property type="term" value="C:mitochondrion"/>
    <property type="evidence" value="ECO:0007669"/>
    <property type="project" value="UniProtKB-SubCell"/>
</dbReference>
<reference evidence="8" key="1">
    <citation type="submission" date="2016-06" db="UniProtKB">
        <authorList>
            <consortium name="WormBaseParasite"/>
        </authorList>
    </citation>
    <scope>IDENTIFICATION</scope>
</reference>
<dbReference type="GO" id="GO:0048311">
    <property type="term" value="P:mitochondrion distribution"/>
    <property type="evidence" value="ECO:0007669"/>
    <property type="project" value="TreeGrafter"/>
</dbReference>
<gene>
    <name evidence="6" type="ORF">SCUD_LOCUS2795</name>
</gene>
<dbReference type="Proteomes" id="UP000279833">
    <property type="component" value="Unassembled WGS sequence"/>
</dbReference>
<evidence type="ECO:0000256" key="1">
    <source>
        <dbReference type="ARBA" id="ARBA00004173"/>
    </source>
</evidence>
<dbReference type="InterPro" id="IPR006933">
    <property type="entry name" value="HAP1_N"/>
</dbReference>
<proteinExistence type="predicted"/>
<evidence type="ECO:0000313" key="8">
    <source>
        <dbReference type="WBParaSite" id="SCUD_0000279401-mRNA-1"/>
    </source>
</evidence>
<reference evidence="6 7" key="2">
    <citation type="submission" date="2018-11" db="EMBL/GenBank/DDBJ databases">
        <authorList>
            <consortium name="Pathogen Informatics"/>
        </authorList>
    </citation>
    <scope>NUCLEOTIDE SEQUENCE [LARGE SCALE GENOMIC DNA]</scope>
    <source>
        <strain evidence="6">Dakar</strain>
        <strain evidence="7">Dakar, Senegal</strain>
    </source>
</reference>
<evidence type="ECO:0000259" key="5">
    <source>
        <dbReference type="SMART" id="SM01424"/>
    </source>
</evidence>
<dbReference type="PANTHER" id="PTHR15751">
    <property type="entry name" value="TRAFFICKING KINESIN-BINDING PROTEIN"/>
    <property type="match status" value="1"/>
</dbReference>
<dbReference type="AlphaFoldDB" id="A0A183JJB9"/>
<dbReference type="STRING" id="6186.A0A183JJB9"/>
<organism evidence="8">
    <name type="scientific">Schistosoma curassoni</name>
    <dbReference type="NCBI Taxonomy" id="6186"/>
    <lineage>
        <taxon>Eukaryota</taxon>
        <taxon>Metazoa</taxon>
        <taxon>Spiralia</taxon>
        <taxon>Lophotrochozoa</taxon>
        <taxon>Platyhelminthes</taxon>
        <taxon>Trematoda</taxon>
        <taxon>Digenea</taxon>
        <taxon>Strigeidida</taxon>
        <taxon>Schistosomatoidea</taxon>
        <taxon>Schistosomatidae</taxon>
        <taxon>Schistosoma</taxon>
    </lineage>
</organism>
<sequence length="154" mass="17748">MITRILCFRVFRVCGITVCSLILSSYYNYDRSSAGGGDGFSLSSVNFAQLHKKLEDLEEENNLLRQERNRLSTTADQLDEHEAALVRDCARQLITANIHIRNLSDELAKKSDAFMNQQSEITRLLTRGLDLENRVKQVNYIIIIDMLKINLKYY</sequence>
<feature type="coiled-coil region" evidence="4">
    <location>
        <begin position="47"/>
        <end position="84"/>
    </location>
</feature>